<accession>A0A914ALN2</accession>
<dbReference type="AlphaFoldDB" id="A0A914ALN2"/>
<name>A0A914ALN2_PATMI</name>
<dbReference type="EnsemblMetazoa" id="XM_038208992.1">
    <property type="protein sequence ID" value="XP_038064920.1"/>
    <property type="gene ID" value="LOC119735294"/>
</dbReference>
<dbReference type="OMA" id="MPEDCAD"/>
<keyword evidence="3" id="KW-1185">Reference proteome</keyword>
<dbReference type="RefSeq" id="XP_038064920.1">
    <property type="nucleotide sequence ID" value="XM_038208992.1"/>
</dbReference>
<reference evidence="2" key="1">
    <citation type="submission" date="2022-11" db="UniProtKB">
        <authorList>
            <consortium name="EnsemblMetazoa"/>
        </authorList>
    </citation>
    <scope>IDENTIFICATION</scope>
</reference>
<dbReference type="OrthoDB" id="10060112at2759"/>
<sequence>MQPPDYDKISALTDKSVSPTFHATQRKQIRKFQRLISFGKKRMDRASRNTSTNKGNNDDMKKANSVVNLSQRQLSKTESNVLALGMNFATTPSKIPVEEFIQSIEPSIHKMDKEKADNIRIQIHQVLKHSKPPKSNITRLEHQAINSLRNDSSIHILKADKGNAIVIMDRTEYDHKVQDILNTDTYTCLKKNPIPAVERKVAAKLLSLNRSSALPTPLYRHLRPSSSKCPRFFG</sequence>
<evidence type="ECO:0000313" key="2">
    <source>
        <dbReference type="EnsemblMetazoa" id="XP_038064920.1"/>
    </source>
</evidence>
<protein>
    <submittedName>
        <fullName evidence="2">Uncharacterized protein</fullName>
    </submittedName>
</protein>
<evidence type="ECO:0000313" key="3">
    <source>
        <dbReference type="Proteomes" id="UP000887568"/>
    </source>
</evidence>
<organism evidence="2 3">
    <name type="scientific">Patiria miniata</name>
    <name type="common">Bat star</name>
    <name type="synonym">Asterina miniata</name>
    <dbReference type="NCBI Taxonomy" id="46514"/>
    <lineage>
        <taxon>Eukaryota</taxon>
        <taxon>Metazoa</taxon>
        <taxon>Echinodermata</taxon>
        <taxon>Eleutherozoa</taxon>
        <taxon>Asterozoa</taxon>
        <taxon>Asteroidea</taxon>
        <taxon>Valvatacea</taxon>
        <taxon>Valvatida</taxon>
        <taxon>Asterinidae</taxon>
        <taxon>Patiria</taxon>
    </lineage>
</organism>
<evidence type="ECO:0000256" key="1">
    <source>
        <dbReference type="SAM" id="MobiDB-lite"/>
    </source>
</evidence>
<dbReference type="GeneID" id="119735294"/>
<feature type="region of interest" description="Disordered" evidence="1">
    <location>
        <begin position="38"/>
        <end position="62"/>
    </location>
</feature>
<dbReference type="Proteomes" id="UP000887568">
    <property type="component" value="Unplaced"/>
</dbReference>
<proteinExistence type="predicted"/>